<dbReference type="SUPFAM" id="SSF52833">
    <property type="entry name" value="Thioredoxin-like"/>
    <property type="match status" value="1"/>
</dbReference>
<name>A0A521EH37_9SPHI</name>
<dbReference type="Proteomes" id="UP000320300">
    <property type="component" value="Unassembled WGS sequence"/>
</dbReference>
<dbReference type="EMBL" id="FXTN01000008">
    <property type="protein sequence ID" value="SMO83223.1"/>
    <property type="molecule type" value="Genomic_DNA"/>
</dbReference>
<gene>
    <name evidence="1" type="ORF">SAMN06265348_108107</name>
</gene>
<dbReference type="Gene3D" id="3.40.30.10">
    <property type="entry name" value="Glutaredoxin"/>
    <property type="match status" value="1"/>
</dbReference>
<proteinExistence type="predicted"/>
<keyword evidence="2" id="KW-1185">Reference proteome</keyword>
<evidence type="ECO:0000313" key="2">
    <source>
        <dbReference type="Proteomes" id="UP000320300"/>
    </source>
</evidence>
<reference evidence="1 2" key="1">
    <citation type="submission" date="2017-05" db="EMBL/GenBank/DDBJ databases">
        <authorList>
            <person name="Varghese N."/>
            <person name="Submissions S."/>
        </authorList>
    </citation>
    <scope>NUCLEOTIDE SEQUENCE [LARGE SCALE GENOMIC DNA]</scope>
    <source>
        <strain evidence="1 2">DSM 19036</strain>
    </source>
</reference>
<organism evidence="1 2">
    <name type="scientific">Pedobacter westerhofensis</name>
    <dbReference type="NCBI Taxonomy" id="425512"/>
    <lineage>
        <taxon>Bacteria</taxon>
        <taxon>Pseudomonadati</taxon>
        <taxon>Bacteroidota</taxon>
        <taxon>Sphingobacteriia</taxon>
        <taxon>Sphingobacteriales</taxon>
        <taxon>Sphingobacteriaceae</taxon>
        <taxon>Pedobacter</taxon>
    </lineage>
</organism>
<dbReference type="InterPro" id="IPR036249">
    <property type="entry name" value="Thioredoxin-like_sf"/>
</dbReference>
<protein>
    <submittedName>
        <fullName evidence="1">Thioredoxin</fullName>
    </submittedName>
</protein>
<dbReference type="RefSeq" id="WP_142529262.1">
    <property type="nucleotide sequence ID" value="NZ_CBCSJO010000008.1"/>
</dbReference>
<dbReference type="OrthoDB" id="6120799at2"/>
<sequence>MANYSNIFVREGLKYAEYRELISSLLAEGKSTSADHSEEMLHYTTLNVQRMNRLEKTAVLNESLTEAIGRLKKHYHLLVITEGWCGDAAQIVPLFDKITALSPEKFDLRFVFRDQNLPLIDAHLTNGARSIPVVLVLDDEGELLVKWGPRPAAAQKELNYWKAESTDKHLHSEKLHLWYARDKTQATQQELTELISNLEK</sequence>
<accession>A0A521EH37</accession>
<evidence type="ECO:0000313" key="1">
    <source>
        <dbReference type="EMBL" id="SMO83223.1"/>
    </source>
</evidence>
<dbReference type="AlphaFoldDB" id="A0A521EH37"/>
<dbReference type="Pfam" id="PF14595">
    <property type="entry name" value="Thioredoxin_9"/>
    <property type="match status" value="1"/>
</dbReference>